<feature type="compositionally biased region" description="Polar residues" evidence="1">
    <location>
        <begin position="211"/>
        <end position="222"/>
    </location>
</feature>
<evidence type="ECO:0000256" key="1">
    <source>
        <dbReference type="SAM" id="MobiDB-lite"/>
    </source>
</evidence>
<evidence type="ECO:0000313" key="3">
    <source>
        <dbReference type="Proteomes" id="UP001054857"/>
    </source>
</evidence>
<feature type="compositionally biased region" description="Low complexity" evidence="1">
    <location>
        <begin position="125"/>
        <end position="137"/>
    </location>
</feature>
<name>A0AAD3DS85_9CHLO</name>
<sequence>MPIWRSSELHSGRPGSPTRRNSARSSASAGCRSRSTGPPSLRFSADGGPYDAAQQLPAYQLPHAASRQSGSRHAGSGFASDSSSGSWEMPHAFATAAGGGASSSGEQQHHLHQQQHHHQHHPQTHQHQQQQLSAQHQAFVRTPPRSSQARRPSTSTPSGSSTQTYTVQYIGMAKGELGILSQKQKLAPQRPPTAGSNDECASMGGRRRTRSAMSAFSSTCSTAPSHAASHAPSHAPSHAAAAAAATRGSTTIDGSITTAPLAPVPSGAPLFTSPPQSARGRPPLPRGAPHSPRAQAASAAAAASTGAAAVTSRSSSPTVAPAAAGYVRAADAAASDTAVRRAESLHGPHAGAAVHAEAADSGAAPSGARPASLNSIVDDASGKVKVISECFYSRALHSRTGPRDRHTRRNRPMGPLVQDMELLSTALPGAFGHRAPSAGGFPGWKLSAAAAVVTTNAAGGTAAGMGAYMGAPSAAAASAAAGLGASAAAAASAKAARRAAAAAAAAATAAAVPRVGRAASAGAMTAFAGGAGAGAPGLGASHGMWVEAPDLGPGASVGVEEGWMAARSASAGPHSGTMVQYM</sequence>
<reference evidence="2 3" key="1">
    <citation type="journal article" date="2021" name="Sci. Rep.">
        <title>Genome sequencing of the multicellular alga Astrephomene provides insights into convergent evolution of germ-soma differentiation.</title>
        <authorList>
            <person name="Yamashita S."/>
            <person name="Yamamoto K."/>
            <person name="Matsuzaki R."/>
            <person name="Suzuki S."/>
            <person name="Yamaguchi H."/>
            <person name="Hirooka S."/>
            <person name="Minakuchi Y."/>
            <person name="Miyagishima S."/>
            <person name="Kawachi M."/>
            <person name="Toyoda A."/>
            <person name="Nozaki H."/>
        </authorList>
    </citation>
    <scope>NUCLEOTIDE SEQUENCE [LARGE SCALE GENOMIC DNA]</scope>
    <source>
        <strain evidence="2 3">NIES-4017</strain>
    </source>
</reference>
<keyword evidence="3" id="KW-1185">Reference proteome</keyword>
<evidence type="ECO:0000313" key="2">
    <source>
        <dbReference type="EMBL" id="GFR45728.1"/>
    </source>
</evidence>
<feature type="compositionally biased region" description="Basic residues" evidence="1">
    <location>
        <begin position="110"/>
        <end position="124"/>
    </location>
</feature>
<feature type="region of interest" description="Disordered" evidence="1">
    <location>
        <begin position="184"/>
        <end position="300"/>
    </location>
</feature>
<organism evidence="2 3">
    <name type="scientific">Astrephomene gubernaculifera</name>
    <dbReference type="NCBI Taxonomy" id="47775"/>
    <lineage>
        <taxon>Eukaryota</taxon>
        <taxon>Viridiplantae</taxon>
        <taxon>Chlorophyta</taxon>
        <taxon>core chlorophytes</taxon>
        <taxon>Chlorophyceae</taxon>
        <taxon>CS clade</taxon>
        <taxon>Chlamydomonadales</taxon>
        <taxon>Astrephomenaceae</taxon>
        <taxon>Astrephomene</taxon>
    </lineage>
</organism>
<feature type="compositionally biased region" description="Low complexity" evidence="1">
    <location>
        <begin position="153"/>
        <end position="164"/>
    </location>
</feature>
<gene>
    <name evidence="2" type="ORF">Agub_g7144</name>
</gene>
<dbReference type="Proteomes" id="UP001054857">
    <property type="component" value="Unassembled WGS sequence"/>
</dbReference>
<feature type="compositionally biased region" description="Low complexity" evidence="1">
    <location>
        <begin position="347"/>
        <end position="370"/>
    </location>
</feature>
<feature type="compositionally biased region" description="Low complexity" evidence="1">
    <location>
        <begin position="19"/>
        <end position="35"/>
    </location>
</feature>
<feature type="region of interest" description="Disordered" evidence="1">
    <location>
        <begin position="339"/>
        <end position="370"/>
    </location>
</feature>
<feature type="compositionally biased region" description="Low complexity" evidence="1">
    <location>
        <begin position="223"/>
        <end position="245"/>
    </location>
</feature>
<accession>A0AAD3DS85</accession>
<comment type="caution">
    <text evidence="2">The sequence shown here is derived from an EMBL/GenBank/DDBJ whole genome shotgun (WGS) entry which is preliminary data.</text>
</comment>
<feature type="compositionally biased region" description="Low complexity" evidence="1">
    <location>
        <begin position="287"/>
        <end position="300"/>
    </location>
</feature>
<dbReference type="EMBL" id="BMAR01000010">
    <property type="protein sequence ID" value="GFR45728.1"/>
    <property type="molecule type" value="Genomic_DNA"/>
</dbReference>
<feature type="compositionally biased region" description="Low complexity" evidence="1">
    <location>
        <begin position="74"/>
        <end position="86"/>
    </location>
</feature>
<feature type="compositionally biased region" description="Polar residues" evidence="1">
    <location>
        <begin position="247"/>
        <end position="258"/>
    </location>
</feature>
<protein>
    <submittedName>
        <fullName evidence="2">Uncharacterized protein</fullName>
    </submittedName>
</protein>
<dbReference type="AlphaFoldDB" id="A0AAD3DS85"/>
<proteinExistence type="predicted"/>
<feature type="region of interest" description="Disordered" evidence="1">
    <location>
        <begin position="1"/>
        <end position="164"/>
    </location>
</feature>